<organism evidence="1 2">
    <name type="scientific">Shewanella youngdeokensis</name>
    <dbReference type="NCBI Taxonomy" id="2999068"/>
    <lineage>
        <taxon>Bacteria</taxon>
        <taxon>Pseudomonadati</taxon>
        <taxon>Pseudomonadota</taxon>
        <taxon>Gammaproteobacteria</taxon>
        <taxon>Alteromonadales</taxon>
        <taxon>Shewanellaceae</taxon>
        <taxon>Shewanella</taxon>
    </lineage>
</organism>
<proteinExistence type="predicted"/>
<sequence length="72" mass="8058">MVIEISSGKIILSPFEVQVRLNNHCQLFAMVEDIKFHPDALMMVADAGAVRWSLKLDDSDQLKSIKAELGIM</sequence>
<dbReference type="InterPro" id="IPR021811">
    <property type="entry name" value="DUF3389"/>
</dbReference>
<evidence type="ECO:0000313" key="1">
    <source>
        <dbReference type="EMBL" id="WOT03811.1"/>
    </source>
</evidence>
<reference evidence="1 2" key="1">
    <citation type="submission" date="2023-10" db="EMBL/GenBank/DDBJ databases">
        <title>Complete genome sequence of Shewanella sp. DAU334.</title>
        <authorList>
            <person name="Lee Y.-S."/>
            <person name="Jeong H.-R."/>
            <person name="Hwang E.-J."/>
            <person name="Choi Y.-L."/>
            <person name="Kim G.-D."/>
        </authorList>
    </citation>
    <scope>NUCLEOTIDE SEQUENCE [LARGE SCALE GENOMIC DNA]</scope>
    <source>
        <strain evidence="1 2">DAU334</strain>
    </source>
</reference>
<protein>
    <submittedName>
        <fullName evidence="1">DUF3389 family protein</fullName>
    </submittedName>
</protein>
<dbReference type="EMBL" id="CP136522">
    <property type="protein sequence ID" value="WOT03811.1"/>
    <property type="molecule type" value="Genomic_DNA"/>
</dbReference>
<keyword evidence="2" id="KW-1185">Reference proteome</keyword>
<gene>
    <name evidence="1" type="ORF">RGE70_10685</name>
</gene>
<name>A0ABZ0JUH4_9GAMM</name>
<dbReference type="Proteomes" id="UP001529491">
    <property type="component" value="Chromosome"/>
</dbReference>
<dbReference type="Pfam" id="PF11869">
    <property type="entry name" value="DUF3389"/>
    <property type="match status" value="1"/>
</dbReference>
<accession>A0ABZ0JUH4</accession>
<dbReference type="RefSeq" id="WP_310471434.1">
    <property type="nucleotide sequence ID" value="NZ_CP136522.1"/>
</dbReference>
<evidence type="ECO:0000313" key="2">
    <source>
        <dbReference type="Proteomes" id="UP001529491"/>
    </source>
</evidence>